<dbReference type="Proteomes" id="UP000215450">
    <property type="component" value="Unassembled WGS sequence"/>
</dbReference>
<dbReference type="GO" id="GO:0004222">
    <property type="term" value="F:metalloendopeptidase activity"/>
    <property type="evidence" value="ECO:0007669"/>
    <property type="project" value="TreeGrafter"/>
</dbReference>
<dbReference type="CDD" id="cd00118">
    <property type="entry name" value="LysM"/>
    <property type="match status" value="1"/>
</dbReference>
<evidence type="ECO:0000259" key="3">
    <source>
        <dbReference type="PROSITE" id="PS51782"/>
    </source>
</evidence>
<reference evidence="5 6" key="2">
    <citation type="submission" date="2017-06" db="EMBL/GenBank/DDBJ databases">
        <authorList>
            <person name="Kim H.J."/>
            <person name="Triplett B.A."/>
        </authorList>
    </citation>
    <scope>NUCLEOTIDE SEQUENCE [LARGE SCALE GENOMIC DNA]</scope>
    <source>
        <strain evidence="5">Kingella_eburonensis</strain>
    </source>
</reference>
<dbReference type="PROSITE" id="PS51257">
    <property type="entry name" value="PROKAR_LIPOPROTEIN"/>
    <property type="match status" value="1"/>
</dbReference>
<evidence type="ECO:0000313" key="5">
    <source>
        <dbReference type="EMBL" id="SNB67652.1"/>
    </source>
</evidence>
<dbReference type="Gene3D" id="2.70.70.10">
    <property type="entry name" value="Glucose Permease (Domain IIA)"/>
    <property type="match status" value="1"/>
</dbReference>
<dbReference type="CDD" id="cd12797">
    <property type="entry name" value="M23_peptidase"/>
    <property type="match status" value="1"/>
</dbReference>
<dbReference type="Pfam" id="PF01551">
    <property type="entry name" value="Peptidase_M23"/>
    <property type="match status" value="1"/>
</dbReference>
<protein>
    <submittedName>
        <fullName evidence="4">Murein hydrolase activator NlpD</fullName>
    </submittedName>
</protein>
<feature type="signal peptide" evidence="2">
    <location>
        <begin position="1"/>
        <end position="21"/>
    </location>
</feature>
<dbReference type="PANTHER" id="PTHR21666:SF263">
    <property type="entry name" value="MUREIN HYDROLASE ACTIVATOR NLPD"/>
    <property type="match status" value="1"/>
</dbReference>
<evidence type="ECO:0000256" key="1">
    <source>
        <dbReference type="ARBA" id="ARBA00038420"/>
    </source>
</evidence>
<dbReference type="InterPro" id="IPR018392">
    <property type="entry name" value="LysM"/>
</dbReference>
<accession>A0A238HG63</accession>
<organism evidence="4">
    <name type="scientific">Kingella negevensis</name>
    <dbReference type="NCBI Taxonomy" id="1522312"/>
    <lineage>
        <taxon>Bacteria</taxon>
        <taxon>Pseudomonadati</taxon>
        <taxon>Pseudomonadota</taxon>
        <taxon>Betaproteobacteria</taxon>
        <taxon>Neisseriales</taxon>
        <taxon>Neisseriaceae</taxon>
        <taxon>Kingella</taxon>
    </lineage>
</organism>
<evidence type="ECO:0000313" key="4">
    <source>
        <dbReference type="EMBL" id="SMQ12362.1"/>
    </source>
</evidence>
<dbReference type="InterPro" id="IPR050570">
    <property type="entry name" value="Cell_wall_metabolism_enzyme"/>
</dbReference>
<dbReference type="Pfam" id="PF01476">
    <property type="entry name" value="LysM"/>
    <property type="match status" value="1"/>
</dbReference>
<feature type="domain" description="LysM" evidence="3">
    <location>
        <begin position="34"/>
        <end position="77"/>
    </location>
</feature>
<dbReference type="STRING" id="1522312.GCA_900177895_00873"/>
<dbReference type="PANTHER" id="PTHR21666">
    <property type="entry name" value="PEPTIDASE-RELATED"/>
    <property type="match status" value="1"/>
</dbReference>
<sequence>MKRTYSLLSLIAVSVLLSACASKKTASCAKPPRGYYCVKSGDTLSHISQRSGVTVSDLRSWNKLKSDTIIIGQVLQVSKSARLGARKEFTNNTNTTQPAPVYESTINQMQLPVVGGYIIRNYQDSTYGIDIVARQGTPVVAAADGIVLYAGNDVAGYGNLLLIQHNKSTVTAYSNNEKMLVQKNALVKAGQQIATVGTLNGRNVLHFEVRVNGKSVNPDTYLPK</sequence>
<name>A0A238HG63_9NEIS</name>
<comment type="similarity">
    <text evidence="1">Belongs to the E.coli NlpD/Haemophilus LppB family.</text>
</comment>
<feature type="chain" id="PRO_5015075172" evidence="2">
    <location>
        <begin position="22"/>
        <end position="224"/>
    </location>
</feature>
<dbReference type="OrthoDB" id="9795421at2"/>
<dbReference type="EMBL" id="FXUV01000019">
    <property type="protein sequence ID" value="SMQ12362.1"/>
    <property type="molecule type" value="Genomic_DNA"/>
</dbReference>
<keyword evidence="4" id="KW-0378">Hydrolase</keyword>
<dbReference type="InterPro" id="IPR036779">
    <property type="entry name" value="LysM_dom_sf"/>
</dbReference>
<keyword evidence="2" id="KW-0732">Signal</keyword>
<dbReference type="InterPro" id="IPR016047">
    <property type="entry name" value="M23ase_b-sheet_dom"/>
</dbReference>
<dbReference type="SMART" id="SM00257">
    <property type="entry name" value="LysM"/>
    <property type="match status" value="1"/>
</dbReference>
<dbReference type="SUPFAM" id="SSF51261">
    <property type="entry name" value="Duplicated hybrid motif"/>
    <property type="match status" value="1"/>
</dbReference>
<dbReference type="AlphaFoldDB" id="A0A238HG63"/>
<proteinExistence type="inferred from homology"/>
<evidence type="ECO:0000313" key="6">
    <source>
        <dbReference type="Proteomes" id="UP000215450"/>
    </source>
</evidence>
<gene>
    <name evidence="4" type="primary">nlpD_1</name>
    <name evidence="4" type="ORF">KEBURONENSIS_00245</name>
</gene>
<dbReference type="Gene3D" id="3.10.350.10">
    <property type="entry name" value="LysM domain"/>
    <property type="match status" value="1"/>
</dbReference>
<dbReference type="EMBL" id="FXUV02000021">
    <property type="protein sequence ID" value="SNB67652.1"/>
    <property type="molecule type" value="Genomic_DNA"/>
</dbReference>
<dbReference type="PROSITE" id="PS51782">
    <property type="entry name" value="LYSM"/>
    <property type="match status" value="1"/>
</dbReference>
<reference evidence="4" key="1">
    <citation type="submission" date="2017-05" db="EMBL/GenBank/DDBJ databases">
        <authorList>
            <person name="Song R."/>
            <person name="Chenine A.L."/>
            <person name="Ruprecht R.M."/>
        </authorList>
    </citation>
    <scope>NUCLEOTIDE SEQUENCE</scope>
    <source>
        <strain evidence="4">Kingella_eburonensis</strain>
    </source>
</reference>
<dbReference type="RefSeq" id="WP_095062584.1">
    <property type="nucleotide sequence ID" value="NZ_FXUV02000021.1"/>
</dbReference>
<keyword evidence="6" id="KW-1185">Reference proteome</keyword>
<evidence type="ECO:0000256" key="2">
    <source>
        <dbReference type="SAM" id="SignalP"/>
    </source>
</evidence>
<dbReference type="InterPro" id="IPR011055">
    <property type="entry name" value="Dup_hybrid_motif"/>
</dbReference>